<dbReference type="OrthoDB" id="334507at2"/>
<dbReference type="EC" id="3.8.1.5" evidence="2"/>
<dbReference type="Proteomes" id="UP000095672">
    <property type="component" value="Chromosome"/>
</dbReference>
<gene>
    <name evidence="2" type="primary">dhaA</name>
    <name evidence="2" type="ORF">AUP74_00548</name>
</gene>
<dbReference type="Pfam" id="PF12697">
    <property type="entry name" value="Abhydrolase_6"/>
    <property type="match status" value="1"/>
</dbReference>
<feature type="domain" description="AB hydrolase-1" evidence="1">
    <location>
        <begin position="34"/>
        <end position="288"/>
    </location>
</feature>
<evidence type="ECO:0000313" key="3">
    <source>
        <dbReference type="Proteomes" id="UP000095672"/>
    </source>
</evidence>
<dbReference type="PRINTS" id="PR00412">
    <property type="entry name" value="EPOXHYDRLASE"/>
</dbReference>
<dbReference type="GO" id="GO:0018786">
    <property type="term" value="F:haloalkane dehalogenase activity"/>
    <property type="evidence" value="ECO:0007669"/>
    <property type="project" value="UniProtKB-EC"/>
</dbReference>
<name>A0A1C9W4D8_9GAMM</name>
<sequence>MIELEAWRSTGETFNYAERSIFTRKGGQEGAPALVLIHGFPTSSWDWNKVWPLLARDYALFTLDMLGFGDSDKPQNFSYLISEQADLIEAWLSSEGLQEYHILAHDYGDTVAQELLARDNERRAGSGGDRCRLRIGTVALLNGGLFPETHRPALIQRLLLSPIGALVARFTSRDRLGKNLQKIFGTGTHPSKEEIDGFWGLICRNNGHRIMHRLIGYMTQRRKNRTRWVGALQRTRVPLKLINGAVDPISGAHMVVRYRELIAAPDVSELPGIGHYPQVEAPDSVADVYLAFRRALKPTAAMRSELSL</sequence>
<dbReference type="AlphaFoldDB" id="A0A1C9W4D8"/>
<dbReference type="PANTHER" id="PTHR43798:SF33">
    <property type="entry name" value="HYDROLASE, PUTATIVE (AFU_ORTHOLOGUE AFUA_2G14860)-RELATED"/>
    <property type="match status" value="1"/>
</dbReference>
<dbReference type="GO" id="GO:0047372">
    <property type="term" value="F:monoacylglycerol lipase activity"/>
    <property type="evidence" value="ECO:0007669"/>
    <property type="project" value="TreeGrafter"/>
</dbReference>
<dbReference type="RefSeq" id="WP_069946210.1">
    <property type="nucleotide sequence ID" value="NZ_CP014143.1"/>
</dbReference>
<protein>
    <submittedName>
        <fullName evidence="2">Haloalkane dehalogenase</fullName>
        <ecNumber evidence="2">3.8.1.5</ecNumber>
    </submittedName>
</protein>
<dbReference type="InterPro" id="IPR000073">
    <property type="entry name" value="AB_hydrolase_1"/>
</dbReference>
<dbReference type="STRING" id="1769779.AUP74_00548"/>
<reference evidence="3" key="1">
    <citation type="submission" date="2016-01" db="EMBL/GenBank/DDBJ databases">
        <title>Complete genome sequence of Microbulbifer sp. CCB-MM1, a halophile isolated from Matang Mangrove Forest, Perak.</title>
        <authorList>
            <person name="Moh T.H."/>
            <person name="Dinesh B."/>
            <person name="Lau N.-S."/>
            <person name="Go F."/>
            <person name="Alexander Chong S.-C."/>
        </authorList>
    </citation>
    <scope>NUCLEOTIDE SEQUENCE [LARGE SCALE GENOMIC DNA]</scope>
    <source>
        <strain evidence="3">CCB-MM1</strain>
    </source>
</reference>
<dbReference type="KEGG" id="micc:AUP74_00548"/>
<organism evidence="2 3">
    <name type="scientific">Microbulbifer aggregans</name>
    <dbReference type="NCBI Taxonomy" id="1769779"/>
    <lineage>
        <taxon>Bacteria</taxon>
        <taxon>Pseudomonadati</taxon>
        <taxon>Pseudomonadota</taxon>
        <taxon>Gammaproteobacteria</taxon>
        <taxon>Cellvibrionales</taxon>
        <taxon>Microbulbiferaceae</taxon>
        <taxon>Microbulbifer</taxon>
    </lineage>
</organism>
<dbReference type="InterPro" id="IPR050266">
    <property type="entry name" value="AB_hydrolase_sf"/>
</dbReference>
<keyword evidence="3" id="KW-1185">Reference proteome</keyword>
<proteinExistence type="predicted"/>
<dbReference type="InterPro" id="IPR000639">
    <property type="entry name" value="Epox_hydrolase-like"/>
</dbReference>
<dbReference type="PANTHER" id="PTHR43798">
    <property type="entry name" value="MONOACYLGLYCEROL LIPASE"/>
    <property type="match status" value="1"/>
</dbReference>
<dbReference type="PATRIC" id="fig|1769779.3.peg.554"/>
<evidence type="ECO:0000259" key="1">
    <source>
        <dbReference type="Pfam" id="PF12697"/>
    </source>
</evidence>
<dbReference type="InterPro" id="IPR029058">
    <property type="entry name" value="AB_hydrolase_fold"/>
</dbReference>
<dbReference type="EMBL" id="CP014143">
    <property type="protein sequence ID" value="AOS96018.1"/>
    <property type="molecule type" value="Genomic_DNA"/>
</dbReference>
<accession>A0A1C9W4D8</accession>
<evidence type="ECO:0000313" key="2">
    <source>
        <dbReference type="EMBL" id="AOS96018.1"/>
    </source>
</evidence>
<dbReference type="GO" id="GO:0016020">
    <property type="term" value="C:membrane"/>
    <property type="evidence" value="ECO:0007669"/>
    <property type="project" value="TreeGrafter"/>
</dbReference>
<dbReference type="Gene3D" id="3.40.50.1820">
    <property type="entry name" value="alpha/beta hydrolase"/>
    <property type="match status" value="1"/>
</dbReference>
<dbReference type="GO" id="GO:0046464">
    <property type="term" value="P:acylglycerol catabolic process"/>
    <property type="evidence" value="ECO:0007669"/>
    <property type="project" value="TreeGrafter"/>
</dbReference>
<dbReference type="SUPFAM" id="SSF53474">
    <property type="entry name" value="alpha/beta-Hydrolases"/>
    <property type="match status" value="1"/>
</dbReference>
<keyword evidence="2" id="KW-0378">Hydrolase</keyword>